<accession>A0A8J5JZL7</accession>
<sequence>MVHGTGGSTPTGERNSSCRYCKNPGHVISECLKSKKRNSSHQGSPALLVRVAEQSEKLLEPCVTALSQTVALDASPSSVISTFEPFCSPGSLALDQFSQPISVKLLRDTGSALSLVTKEAAPFLDSCYTGSWVLVNGLTGGSRIPLCQVYLRSSIKSGYVTLGVVDSLPVEGVSLLIGNDLVGDMMFPNVVISSCPTAENNTVQLEVDVPGLFPACAVTRSMSHSTEVEETSEVDEVSLQDCEKSEDNVIQPDHTDLGLSEFFEDSPQPDNLQSSSDGDRNPDVTSFGSSPITRSQLLRQKLSKNQIATTLGLLY</sequence>
<dbReference type="PANTHER" id="PTHR46888:SF13">
    <property type="entry name" value="RIBONUCLEASE H"/>
    <property type="match status" value="1"/>
</dbReference>
<keyword evidence="3" id="KW-1185">Reference proteome</keyword>
<dbReference type="Gene3D" id="4.10.60.10">
    <property type="entry name" value="Zinc finger, CCHC-type"/>
    <property type="match status" value="1"/>
</dbReference>
<feature type="region of interest" description="Disordered" evidence="1">
    <location>
        <begin position="259"/>
        <end position="292"/>
    </location>
</feature>
<protein>
    <recommendedName>
        <fullName evidence="4">CCHC-type domain-containing protein</fullName>
    </recommendedName>
</protein>
<evidence type="ECO:0000313" key="3">
    <source>
        <dbReference type="Proteomes" id="UP000747542"/>
    </source>
</evidence>
<dbReference type="EMBL" id="JAHLQT010021885">
    <property type="protein sequence ID" value="KAG7166932.1"/>
    <property type="molecule type" value="Genomic_DNA"/>
</dbReference>
<dbReference type="Proteomes" id="UP000747542">
    <property type="component" value="Unassembled WGS sequence"/>
</dbReference>
<feature type="compositionally biased region" description="Polar residues" evidence="1">
    <location>
        <begin position="283"/>
        <end position="292"/>
    </location>
</feature>
<gene>
    <name evidence="2" type="ORF">Hamer_G031851</name>
</gene>
<evidence type="ECO:0008006" key="4">
    <source>
        <dbReference type="Google" id="ProtNLM"/>
    </source>
</evidence>
<name>A0A8J5JZL7_HOMAM</name>
<dbReference type="AlphaFoldDB" id="A0A8J5JZL7"/>
<comment type="caution">
    <text evidence="2">The sequence shown here is derived from an EMBL/GenBank/DDBJ whole genome shotgun (WGS) entry which is preliminary data.</text>
</comment>
<evidence type="ECO:0000313" key="2">
    <source>
        <dbReference type="EMBL" id="KAG7166932.1"/>
    </source>
</evidence>
<reference evidence="2" key="1">
    <citation type="journal article" date="2021" name="Sci. Adv.">
        <title>The American lobster genome reveals insights on longevity, neural, and immune adaptations.</title>
        <authorList>
            <person name="Polinski J.M."/>
            <person name="Zimin A.V."/>
            <person name="Clark K.F."/>
            <person name="Kohn A.B."/>
            <person name="Sadowski N."/>
            <person name="Timp W."/>
            <person name="Ptitsyn A."/>
            <person name="Khanna P."/>
            <person name="Romanova D.Y."/>
            <person name="Williams P."/>
            <person name="Greenwood S.J."/>
            <person name="Moroz L.L."/>
            <person name="Walt D.R."/>
            <person name="Bodnar A.G."/>
        </authorList>
    </citation>
    <scope>NUCLEOTIDE SEQUENCE</scope>
    <source>
        <strain evidence="2">GMGI-L3</strain>
    </source>
</reference>
<evidence type="ECO:0000256" key="1">
    <source>
        <dbReference type="SAM" id="MobiDB-lite"/>
    </source>
</evidence>
<proteinExistence type="predicted"/>
<dbReference type="PANTHER" id="PTHR46888">
    <property type="entry name" value="ZINC KNUCKLE DOMAINCONTAINING PROTEIN-RELATED"/>
    <property type="match status" value="1"/>
</dbReference>
<organism evidence="2 3">
    <name type="scientific">Homarus americanus</name>
    <name type="common">American lobster</name>
    <dbReference type="NCBI Taxonomy" id="6706"/>
    <lineage>
        <taxon>Eukaryota</taxon>
        <taxon>Metazoa</taxon>
        <taxon>Ecdysozoa</taxon>
        <taxon>Arthropoda</taxon>
        <taxon>Crustacea</taxon>
        <taxon>Multicrustacea</taxon>
        <taxon>Malacostraca</taxon>
        <taxon>Eumalacostraca</taxon>
        <taxon>Eucarida</taxon>
        <taxon>Decapoda</taxon>
        <taxon>Pleocyemata</taxon>
        <taxon>Astacidea</taxon>
        <taxon>Nephropoidea</taxon>
        <taxon>Nephropidae</taxon>
        <taxon>Homarus</taxon>
    </lineage>
</organism>